<dbReference type="EMBL" id="VILF01000001">
    <property type="protein sequence ID" value="MTJ41801.1"/>
    <property type="molecule type" value="Genomic_DNA"/>
</dbReference>
<gene>
    <name evidence="1" type="ORF">FJR39_00505</name>
</gene>
<comment type="caution">
    <text evidence="1">The sequence shown here is derived from an EMBL/GenBank/DDBJ whole genome shotgun (WGS) entry which is preliminary data.</text>
</comment>
<evidence type="ECO:0000313" key="1">
    <source>
        <dbReference type="EMBL" id="MTJ41801.1"/>
    </source>
</evidence>
<accession>A0ACC7S0U0</accession>
<evidence type="ECO:0000313" key="2">
    <source>
        <dbReference type="Proteomes" id="UP001517388"/>
    </source>
</evidence>
<keyword evidence="2" id="KW-1185">Reference proteome</keyword>
<protein>
    <submittedName>
        <fullName evidence="1">Uncharacterized protein</fullName>
    </submittedName>
</protein>
<dbReference type="Proteomes" id="UP001517388">
    <property type="component" value="Unassembled WGS sequence"/>
</dbReference>
<reference evidence="2" key="1">
    <citation type="journal article" date="2020" name="Toxins">
        <title>Phylogenomic Analysis of Secondary Metabolism in the Toxic Cyanobacterial Genera Anabaena, Dolichospermum and Aphanizomenon.</title>
        <authorList>
            <person name="Oesterholm J."/>
            <person name="Popin R.V."/>
            <person name="Fewer D.P."/>
            <person name="Sivonen K."/>
        </authorList>
    </citation>
    <scope>NUCLEOTIDE SEQUENCE [LARGE SCALE GENOMIC DNA]</scope>
    <source>
        <strain evidence="2">UHCC 0037</strain>
    </source>
</reference>
<proteinExistence type="predicted"/>
<organism evidence="1 2">
    <name type="scientific">Dolichospermum flos-aquae UHCC 0037</name>
    <dbReference type="NCBI Taxonomy" id="2590026"/>
    <lineage>
        <taxon>Bacteria</taxon>
        <taxon>Bacillati</taxon>
        <taxon>Cyanobacteriota</taxon>
        <taxon>Cyanophyceae</taxon>
        <taxon>Nostocales</taxon>
        <taxon>Aphanizomenonaceae</taxon>
        <taxon>Dolichospermum</taxon>
    </lineage>
</organism>
<sequence length="115" mass="13265">MSYRRSSGGRGAGPAPIQEFRRKKEGRRKKEEGGRKKEEGRRRKEEGGRKKEEGRRRKEEGGRKKEEGRRRKEEGGRKKEKISPPTPPHSPPLLLISPFPTGKGKNSQKFNNVYQ</sequence>
<name>A0ACC7S0U0_DOLFA</name>